<sequence length="98" mass="10608">MTERTNARPAPGQGGRNERRTGILQKSTPPKPPAGGAPCVTKREMGIRSPVSSEDSDGERQNEAVEQRFVCQHSDCDLKKFRLSETIGSAVLLGSGRE</sequence>
<dbReference type="AlphaFoldDB" id="A0A4C1TRQ0"/>
<protein>
    <submittedName>
        <fullName evidence="2">Uncharacterized protein</fullName>
    </submittedName>
</protein>
<dbReference type="EMBL" id="BGZK01000080">
    <property type="protein sequence ID" value="GBP16657.1"/>
    <property type="molecule type" value="Genomic_DNA"/>
</dbReference>
<evidence type="ECO:0000313" key="3">
    <source>
        <dbReference type="Proteomes" id="UP000299102"/>
    </source>
</evidence>
<reference evidence="2 3" key="1">
    <citation type="journal article" date="2019" name="Commun. Biol.">
        <title>The bagworm genome reveals a unique fibroin gene that provides high tensile strength.</title>
        <authorList>
            <person name="Kono N."/>
            <person name="Nakamura H."/>
            <person name="Ohtoshi R."/>
            <person name="Tomita M."/>
            <person name="Numata K."/>
            <person name="Arakawa K."/>
        </authorList>
    </citation>
    <scope>NUCLEOTIDE SEQUENCE [LARGE SCALE GENOMIC DNA]</scope>
</reference>
<keyword evidence="3" id="KW-1185">Reference proteome</keyword>
<evidence type="ECO:0000256" key="1">
    <source>
        <dbReference type="SAM" id="MobiDB-lite"/>
    </source>
</evidence>
<dbReference type="Proteomes" id="UP000299102">
    <property type="component" value="Unassembled WGS sequence"/>
</dbReference>
<gene>
    <name evidence="2" type="ORF">EVAR_19446_1</name>
</gene>
<proteinExistence type="predicted"/>
<organism evidence="2 3">
    <name type="scientific">Eumeta variegata</name>
    <name type="common">Bagworm moth</name>
    <name type="synonym">Eumeta japonica</name>
    <dbReference type="NCBI Taxonomy" id="151549"/>
    <lineage>
        <taxon>Eukaryota</taxon>
        <taxon>Metazoa</taxon>
        <taxon>Ecdysozoa</taxon>
        <taxon>Arthropoda</taxon>
        <taxon>Hexapoda</taxon>
        <taxon>Insecta</taxon>
        <taxon>Pterygota</taxon>
        <taxon>Neoptera</taxon>
        <taxon>Endopterygota</taxon>
        <taxon>Lepidoptera</taxon>
        <taxon>Glossata</taxon>
        <taxon>Ditrysia</taxon>
        <taxon>Tineoidea</taxon>
        <taxon>Psychidae</taxon>
        <taxon>Oiketicinae</taxon>
        <taxon>Eumeta</taxon>
    </lineage>
</organism>
<comment type="caution">
    <text evidence="2">The sequence shown here is derived from an EMBL/GenBank/DDBJ whole genome shotgun (WGS) entry which is preliminary data.</text>
</comment>
<accession>A0A4C1TRQ0</accession>
<evidence type="ECO:0000313" key="2">
    <source>
        <dbReference type="EMBL" id="GBP16657.1"/>
    </source>
</evidence>
<name>A0A4C1TRQ0_EUMVA</name>
<feature type="region of interest" description="Disordered" evidence="1">
    <location>
        <begin position="1"/>
        <end position="64"/>
    </location>
</feature>